<feature type="domain" description="S1 motif" evidence="9">
    <location>
        <begin position="141"/>
        <end position="207"/>
    </location>
</feature>
<evidence type="ECO:0000256" key="1">
    <source>
        <dbReference type="ARBA" id="ARBA00022472"/>
    </source>
</evidence>
<dbReference type="SUPFAM" id="SSF50249">
    <property type="entry name" value="Nucleic acid-binding proteins"/>
    <property type="match status" value="1"/>
</dbReference>
<organism evidence="10 11">
    <name type="scientific">Sulfurimonas diazotrophicus</name>
    <dbReference type="NCBI Taxonomy" id="3131939"/>
    <lineage>
        <taxon>Bacteria</taxon>
        <taxon>Pseudomonadati</taxon>
        <taxon>Campylobacterota</taxon>
        <taxon>Epsilonproteobacteria</taxon>
        <taxon>Campylobacterales</taxon>
        <taxon>Sulfurimonadaceae</taxon>
        <taxon>Sulfurimonas</taxon>
    </lineage>
</organism>
<keyword evidence="5 7" id="KW-0805">Transcription regulation</keyword>
<evidence type="ECO:0000259" key="9">
    <source>
        <dbReference type="PROSITE" id="PS50126"/>
    </source>
</evidence>
<keyword evidence="6 7" id="KW-0804">Transcription</keyword>
<keyword evidence="11" id="KW-1185">Reference proteome</keyword>
<dbReference type="InterPro" id="IPR012340">
    <property type="entry name" value="NA-bd_OB-fold"/>
</dbReference>
<feature type="region of interest" description="Disordered" evidence="8">
    <location>
        <begin position="356"/>
        <end position="382"/>
    </location>
</feature>
<dbReference type="Gene3D" id="3.30.300.20">
    <property type="match status" value="2"/>
</dbReference>
<keyword evidence="2 7" id="KW-0963">Cytoplasm</keyword>
<dbReference type="InterPro" id="IPR058582">
    <property type="entry name" value="KH_NusA_2nd"/>
</dbReference>
<dbReference type="Pfam" id="PF26594">
    <property type="entry name" value="KH_NusA_2nd"/>
    <property type="match status" value="1"/>
</dbReference>
<dbReference type="InterPro" id="IPR025249">
    <property type="entry name" value="TF_NusA_KH_1st"/>
</dbReference>
<comment type="subunit">
    <text evidence="7">Monomer. Binds directly to the core enzyme of the DNA-dependent RNA polymerase and to nascent RNA.</text>
</comment>
<keyword evidence="4 7" id="KW-0694">RNA-binding</keyword>
<proteinExistence type="inferred from homology"/>
<dbReference type="InterPro" id="IPR036555">
    <property type="entry name" value="NusA_N_sf"/>
</dbReference>
<dbReference type="InterPro" id="IPR030842">
    <property type="entry name" value="TF_NusA_bacterial"/>
</dbReference>
<keyword evidence="3 7" id="KW-0889">Transcription antitermination</keyword>
<accession>A0ABZ3HBK3</accession>
<evidence type="ECO:0000256" key="2">
    <source>
        <dbReference type="ARBA" id="ARBA00022490"/>
    </source>
</evidence>
<comment type="similarity">
    <text evidence="7">Belongs to the NusA family.</text>
</comment>
<dbReference type="SUPFAM" id="SSF54814">
    <property type="entry name" value="Prokaryotic type KH domain (KH-domain type II)"/>
    <property type="match status" value="2"/>
</dbReference>
<comment type="subcellular location">
    <subcellularLocation>
        <location evidence="7">Cytoplasm</location>
    </subcellularLocation>
</comment>
<gene>
    <name evidence="7 10" type="primary">nusA</name>
    <name evidence="10" type="ORF">WCY31_02820</name>
</gene>
<dbReference type="InterPro" id="IPR015946">
    <property type="entry name" value="KH_dom-like_a/b"/>
</dbReference>
<name>A0ABZ3HBK3_9BACT</name>
<dbReference type="InterPro" id="IPR010213">
    <property type="entry name" value="TF_NusA"/>
</dbReference>
<evidence type="ECO:0000256" key="3">
    <source>
        <dbReference type="ARBA" id="ARBA00022814"/>
    </source>
</evidence>
<comment type="function">
    <text evidence="7">Participates in both transcription termination and antitermination.</text>
</comment>
<dbReference type="Gene3D" id="3.30.1480.10">
    <property type="entry name" value="NusA, N-terminal domain"/>
    <property type="match status" value="1"/>
</dbReference>
<evidence type="ECO:0000256" key="6">
    <source>
        <dbReference type="ARBA" id="ARBA00023163"/>
    </source>
</evidence>
<reference evidence="10 11" key="1">
    <citation type="submission" date="2024-03" db="EMBL/GenBank/DDBJ databases">
        <title>Sulfurimonas sp. HSL3-1.</title>
        <authorList>
            <person name="Wang S."/>
        </authorList>
    </citation>
    <scope>NUCLEOTIDE SEQUENCE [LARGE SCALE GENOMIC DNA]</scope>
    <source>
        <strain evidence="10 11">HSL3-1</strain>
    </source>
</reference>
<evidence type="ECO:0000256" key="4">
    <source>
        <dbReference type="ARBA" id="ARBA00022884"/>
    </source>
</evidence>
<dbReference type="CDD" id="cd02134">
    <property type="entry name" value="KH-II_NusA_rpt1"/>
    <property type="match status" value="1"/>
</dbReference>
<dbReference type="Pfam" id="PF08529">
    <property type="entry name" value="NusA_N"/>
    <property type="match status" value="1"/>
</dbReference>
<dbReference type="SMART" id="SM00316">
    <property type="entry name" value="S1"/>
    <property type="match status" value="1"/>
</dbReference>
<sequence length="382" mass="42106">MENILDIIESIAHEKGLSSENVKEAVKAAFIQTAKRLVNPEFAYDAEIDPETKSIRVYQTITVVEDDDERLEGEEAAAYIGLTRAKAEVDPDVEVGDEFQIEHDIESHGRTAAATLFREIEFHIQRMVENELYNKYKEKIGTIVSGRVTRVDGKQNTYIEMEEVKAVLPMKSRIKGEHFKVGDVVNAVVRRVNIDKVNGISIELSRTSPKFLEELLRLEVPEINDKLVIVEKCARIPGERAKIALLSTHPQVDPVGATVGVKGVRINAVSDELLGENIDCVEYTSVPELFIARAMSPAIISSVTIEGDPEDEESEAKAIVTLPSDQKSKAIGKSGINIRLASMLTGYAIELVEQGGTATTEEGMPAEEKKEDLSSLEALFGE</sequence>
<evidence type="ECO:0000256" key="5">
    <source>
        <dbReference type="ARBA" id="ARBA00023015"/>
    </source>
</evidence>
<evidence type="ECO:0000313" key="10">
    <source>
        <dbReference type="EMBL" id="XAU15639.1"/>
    </source>
</evidence>
<protein>
    <recommendedName>
        <fullName evidence="7">Transcription termination/antitermination protein NusA</fullName>
    </recommendedName>
</protein>
<dbReference type="Gene3D" id="2.40.50.140">
    <property type="entry name" value="Nucleic acid-binding proteins"/>
    <property type="match status" value="1"/>
</dbReference>
<dbReference type="EMBL" id="CP147920">
    <property type="protein sequence ID" value="XAU15639.1"/>
    <property type="molecule type" value="Genomic_DNA"/>
</dbReference>
<dbReference type="InterPro" id="IPR013735">
    <property type="entry name" value="TF_NusA_N"/>
</dbReference>
<dbReference type="NCBIfam" id="TIGR01953">
    <property type="entry name" value="NusA"/>
    <property type="match status" value="1"/>
</dbReference>
<dbReference type="PANTHER" id="PTHR22648:SF0">
    <property type="entry name" value="TRANSCRIPTION TERMINATION_ANTITERMINATION PROTEIN NUSA"/>
    <property type="match status" value="1"/>
</dbReference>
<dbReference type="HAMAP" id="MF_00945_B">
    <property type="entry name" value="NusA_B"/>
    <property type="match status" value="1"/>
</dbReference>
<keyword evidence="1 7" id="KW-0806">Transcription termination</keyword>
<dbReference type="Proteomes" id="UP001447842">
    <property type="component" value="Chromosome"/>
</dbReference>
<dbReference type="RefSeq" id="WP_345970739.1">
    <property type="nucleotide sequence ID" value="NZ_CP147920.1"/>
</dbReference>
<dbReference type="PANTHER" id="PTHR22648">
    <property type="entry name" value="TRANSCRIPTION TERMINATION FACTOR NUSA"/>
    <property type="match status" value="1"/>
</dbReference>
<dbReference type="SUPFAM" id="SSF69705">
    <property type="entry name" value="Transcription factor NusA, N-terminal domain"/>
    <property type="match status" value="1"/>
</dbReference>
<dbReference type="Pfam" id="PF13184">
    <property type="entry name" value="KH_NusA_1st"/>
    <property type="match status" value="1"/>
</dbReference>
<dbReference type="PROSITE" id="PS50126">
    <property type="entry name" value="S1"/>
    <property type="match status" value="1"/>
</dbReference>
<dbReference type="CDD" id="cd22529">
    <property type="entry name" value="KH-II_NusA_rpt2"/>
    <property type="match status" value="1"/>
</dbReference>
<evidence type="ECO:0000256" key="8">
    <source>
        <dbReference type="SAM" id="MobiDB-lite"/>
    </source>
</evidence>
<dbReference type="InterPro" id="IPR003029">
    <property type="entry name" value="S1_domain"/>
</dbReference>
<dbReference type="InterPro" id="IPR009019">
    <property type="entry name" value="KH_sf_prok-type"/>
</dbReference>
<evidence type="ECO:0000313" key="11">
    <source>
        <dbReference type="Proteomes" id="UP001447842"/>
    </source>
</evidence>
<evidence type="ECO:0000256" key="7">
    <source>
        <dbReference type="HAMAP-Rule" id="MF_00945"/>
    </source>
</evidence>